<dbReference type="InterPro" id="IPR006365">
    <property type="entry name" value="Cbl_synth_CobL"/>
</dbReference>
<evidence type="ECO:0000256" key="3">
    <source>
        <dbReference type="ARBA" id="ARBA00022603"/>
    </source>
</evidence>
<dbReference type="CDD" id="cd11644">
    <property type="entry name" value="Precorrin-6Y-MT"/>
    <property type="match status" value="1"/>
</dbReference>
<dbReference type="PANTHER" id="PTHR43182">
    <property type="entry name" value="COBALT-PRECORRIN-6B C(15)-METHYLTRANSFERASE (DECARBOXYLATING)"/>
    <property type="match status" value="1"/>
</dbReference>
<keyword evidence="8" id="KW-1185">Reference proteome</keyword>
<sequence length="414" mass="44277">MHKWLSVVGIGEDGLEGISAIARSLIDSAQILVGGSRHLAMLPSSDPREQITWASPLDLTIEKILNLRGKAVCVLASGDPMCHGIGVTLLRHIPIAEITIVPSPSAFSLACARLGWALADIETFSLTHRPVSVLASALYPHARILVLSADKTTPARVAEFLTHAGFGQSQIAVLERMGGAQERWIEGLANEKTAMWRTTEVADLNTIAIACIPDPDTALISKPPAIKTSGLPDAAYHHDGQLTKREVRAITLSSLAPVPGKLLWDVGAGCGSIAIEWMRSHPRCRAIAIERNTTRRQYIADNAAALGISGLKIVAGDAPAALDGLPQPDVIFIGGGATVAGLFETCWDALHVGGRLVVNAVTIESEQKVLQWHHQHGGELIRIGIQRTEAIGSFLGWKPSAPITQWVVVKQKEH</sequence>
<comment type="caution">
    <text evidence="7">The sequence shown here is derived from an EMBL/GenBank/DDBJ whole genome shotgun (WGS) entry which is preliminary data.</text>
</comment>
<dbReference type="GO" id="GO:0009236">
    <property type="term" value="P:cobalamin biosynthetic process"/>
    <property type="evidence" value="ECO:0007669"/>
    <property type="project" value="UniProtKB-KW"/>
</dbReference>
<dbReference type="Gene3D" id="3.40.50.150">
    <property type="entry name" value="Vaccinia Virus protein VP39"/>
    <property type="match status" value="1"/>
</dbReference>
<dbReference type="InterPro" id="IPR014008">
    <property type="entry name" value="Cbl_synth_MTase_CbiT"/>
</dbReference>
<dbReference type="Proteomes" id="UP001333818">
    <property type="component" value="Unassembled WGS sequence"/>
</dbReference>
<feature type="domain" description="Tetrapyrrole methylase" evidence="6">
    <location>
        <begin position="5"/>
        <end position="190"/>
    </location>
</feature>
<dbReference type="RefSeq" id="WP_330481630.1">
    <property type="nucleotide sequence ID" value="NZ_JAZBJZ010000001.1"/>
</dbReference>
<dbReference type="NCBIfam" id="TIGR02467">
    <property type="entry name" value="CbiE"/>
    <property type="match status" value="1"/>
</dbReference>
<dbReference type="Gene3D" id="3.40.1010.10">
    <property type="entry name" value="Cobalt-precorrin-4 Transmethylase, Domain 1"/>
    <property type="match status" value="1"/>
</dbReference>
<dbReference type="CDD" id="cd02440">
    <property type="entry name" value="AdoMet_MTases"/>
    <property type="match status" value="1"/>
</dbReference>
<dbReference type="InterPro" id="IPR000878">
    <property type="entry name" value="4pyrrol_Mease"/>
</dbReference>
<evidence type="ECO:0000313" key="7">
    <source>
        <dbReference type="EMBL" id="MEE3715207.1"/>
    </source>
</evidence>
<organism evidence="7 8">
    <name type="scientific">Tumidithrix elongata BACA0141</name>
    <dbReference type="NCBI Taxonomy" id="2716417"/>
    <lineage>
        <taxon>Bacteria</taxon>
        <taxon>Bacillati</taxon>
        <taxon>Cyanobacteriota</taxon>
        <taxon>Cyanophyceae</taxon>
        <taxon>Pseudanabaenales</taxon>
        <taxon>Pseudanabaenaceae</taxon>
        <taxon>Tumidithrix</taxon>
        <taxon>Tumidithrix elongata</taxon>
    </lineage>
</organism>
<gene>
    <name evidence="7" type="primary">cbiE</name>
    <name evidence="7" type="ORF">V2H45_00450</name>
</gene>
<evidence type="ECO:0000313" key="8">
    <source>
        <dbReference type="Proteomes" id="UP001333818"/>
    </source>
</evidence>
<reference evidence="7" key="1">
    <citation type="submission" date="2024-01" db="EMBL/GenBank/DDBJ databases">
        <title>Bank of Algae and Cyanobacteria of the Azores (BACA) strain genomes.</title>
        <authorList>
            <person name="Luz R."/>
            <person name="Cordeiro R."/>
            <person name="Fonseca A."/>
            <person name="Goncalves V."/>
        </authorList>
    </citation>
    <scope>NUCLEOTIDE SEQUENCE</scope>
    <source>
        <strain evidence="7">BACA0141</strain>
    </source>
</reference>
<dbReference type="InterPro" id="IPR012818">
    <property type="entry name" value="CbiE"/>
</dbReference>
<keyword evidence="5" id="KW-0949">S-adenosyl-L-methionine</keyword>
<dbReference type="PIRSF" id="PIRSF036428">
    <property type="entry name" value="CobL"/>
    <property type="match status" value="1"/>
</dbReference>
<dbReference type="InterPro" id="IPR050714">
    <property type="entry name" value="Cobalamin_biosynth_MTase"/>
</dbReference>
<name>A0AAW9PPJ9_9CYAN</name>
<dbReference type="InterPro" id="IPR029063">
    <property type="entry name" value="SAM-dependent_MTases_sf"/>
</dbReference>
<dbReference type="InterPro" id="IPR014777">
    <property type="entry name" value="4pyrrole_Mease_sub1"/>
</dbReference>
<dbReference type="SUPFAM" id="SSF53335">
    <property type="entry name" value="S-adenosyl-L-methionine-dependent methyltransferases"/>
    <property type="match status" value="1"/>
</dbReference>
<accession>A0AAW9PPJ9</accession>
<evidence type="ECO:0000259" key="6">
    <source>
        <dbReference type="Pfam" id="PF00590"/>
    </source>
</evidence>
<dbReference type="NCBIfam" id="TIGR02469">
    <property type="entry name" value="CbiT"/>
    <property type="match status" value="1"/>
</dbReference>
<dbReference type="EMBL" id="JAZBJZ010000001">
    <property type="protein sequence ID" value="MEE3715207.1"/>
    <property type="molecule type" value="Genomic_DNA"/>
</dbReference>
<dbReference type="SUPFAM" id="SSF53790">
    <property type="entry name" value="Tetrapyrrole methylase"/>
    <property type="match status" value="1"/>
</dbReference>
<evidence type="ECO:0000256" key="5">
    <source>
        <dbReference type="ARBA" id="ARBA00022691"/>
    </source>
</evidence>
<evidence type="ECO:0000256" key="2">
    <source>
        <dbReference type="ARBA" id="ARBA00022573"/>
    </source>
</evidence>
<dbReference type="GO" id="GO:0008276">
    <property type="term" value="F:protein methyltransferase activity"/>
    <property type="evidence" value="ECO:0007669"/>
    <property type="project" value="InterPro"/>
</dbReference>
<dbReference type="GO" id="GO:0032259">
    <property type="term" value="P:methylation"/>
    <property type="evidence" value="ECO:0007669"/>
    <property type="project" value="UniProtKB-KW"/>
</dbReference>
<evidence type="ECO:0000256" key="1">
    <source>
        <dbReference type="ARBA" id="ARBA00004953"/>
    </source>
</evidence>
<dbReference type="PANTHER" id="PTHR43182:SF1">
    <property type="entry name" value="COBALT-PRECORRIN-7 C(5)-METHYLTRANSFERASE"/>
    <property type="match status" value="1"/>
</dbReference>
<dbReference type="Pfam" id="PF00590">
    <property type="entry name" value="TP_methylase"/>
    <property type="match status" value="1"/>
</dbReference>
<proteinExistence type="predicted"/>
<dbReference type="Pfam" id="PF01135">
    <property type="entry name" value="PCMT"/>
    <property type="match status" value="1"/>
</dbReference>
<keyword evidence="2" id="KW-0169">Cobalamin biosynthesis</keyword>
<keyword evidence="4" id="KW-0808">Transferase</keyword>
<dbReference type="AlphaFoldDB" id="A0AAW9PPJ9"/>
<protein>
    <submittedName>
        <fullName evidence="7">Precorrin-6y C5,15-methyltransferase (Decarboxylating) subunit CbiE</fullName>
    </submittedName>
</protein>
<dbReference type="InterPro" id="IPR035996">
    <property type="entry name" value="4pyrrol_Methylase_sf"/>
</dbReference>
<evidence type="ECO:0000256" key="4">
    <source>
        <dbReference type="ARBA" id="ARBA00022679"/>
    </source>
</evidence>
<keyword evidence="3" id="KW-0489">Methyltransferase</keyword>
<comment type="pathway">
    <text evidence="1">Cofactor biosynthesis; adenosylcobalamin biosynthesis.</text>
</comment>